<gene>
    <name evidence="5" type="primary">prmC</name>
    <name evidence="8" type="ORF">SAMN05444272_3794</name>
</gene>
<dbReference type="SUPFAM" id="SSF53335">
    <property type="entry name" value="S-adenosyl-L-methionine-dependent methyltransferases"/>
    <property type="match status" value="1"/>
</dbReference>
<dbReference type="GO" id="GO:0003676">
    <property type="term" value="F:nucleic acid binding"/>
    <property type="evidence" value="ECO:0007669"/>
    <property type="project" value="InterPro"/>
</dbReference>
<feature type="domain" description="Release factor glutamine methyltransferase N-terminal" evidence="7">
    <location>
        <begin position="6"/>
        <end position="75"/>
    </location>
</feature>
<feature type="binding site" evidence="5">
    <location>
        <position position="143"/>
    </location>
    <ligand>
        <name>S-adenosyl-L-methionine</name>
        <dbReference type="ChEBI" id="CHEBI:59789"/>
    </ligand>
</feature>
<dbReference type="AlphaFoldDB" id="A0A1M7NAY9"/>
<dbReference type="InterPro" id="IPR050320">
    <property type="entry name" value="N5-glutamine_MTase"/>
</dbReference>
<evidence type="ECO:0000259" key="6">
    <source>
        <dbReference type="Pfam" id="PF05175"/>
    </source>
</evidence>
<dbReference type="Proteomes" id="UP000186002">
    <property type="component" value="Unassembled WGS sequence"/>
</dbReference>
<dbReference type="InterPro" id="IPR007848">
    <property type="entry name" value="Small_mtfrase_dom"/>
</dbReference>
<keyword evidence="2 5" id="KW-0808">Transferase</keyword>
<dbReference type="Gene3D" id="3.40.50.150">
    <property type="entry name" value="Vaccinia Virus protein VP39"/>
    <property type="match status" value="1"/>
</dbReference>
<dbReference type="Pfam" id="PF17827">
    <property type="entry name" value="PrmC_N"/>
    <property type="match status" value="1"/>
</dbReference>
<protein>
    <recommendedName>
        <fullName evidence="5">Release factor glutamine methyltransferase</fullName>
        <shortName evidence="5">RF MTase</shortName>
        <ecNumber evidence="5">2.1.1.297</ecNumber>
    </recommendedName>
    <alternativeName>
        <fullName evidence="5">N5-glutamine methyltransferase PrmC</fullName>
    </alternativeName>
    <alternativeName>
        <fullName evidence="5">Protein-(glutamine-N5) MTase PrmC</fullName>
    </alternativeName>
    <alternativeName>
        <fullName evidence="5">Protein-glutamine N-methyltransferase PrmC</fullName>
    </alternativeName>
</protein>
<reference evidence="8 9" key="1">
    <citation type="submission" date="2016-11" db="EMBL/GenBank/DDBJ databases">
        <authorList>
            <person name="Jaros S."/>
            <person name="Januszkiewicz K."/>
            <person name="Wedrychowicz H."/>
        </authorList>
    </citation>
    <scope>NUCLEOTIDE SEQUENCE [LARGE SCALE GENOMIC DNA]</scope>
    <source>
        <strain evidence="8 9">DSM 22153</strain>
    </source>
</reference>
<organism evidence="8 9">
    <name type="scientific">Roseibium suaedae</name>
    <dbReference type="NCBI Taxonomy" id="735517"/>
    <lineage>
        <taxon>Bacteria</taxon>
        <taxon>Pseudomonadati</taxon>
        <taxon>Pseudomonadota</taxon>
        <taxon>Alphaproteobacteria</taxon>
        <taxon>Hyphomicrobiales</taxon>
        <taxon>Stappiaceae</taxon>
        <taxon>Roseibium</taxon>
    </lineage>
</organism>
<comment type="function">
    <text evidence="5">Methylates the class 1 translation termination release factors RF1/PrfA and RF2/PrfB on the glutamine residue of the universally conserved GGQ motif.</text>
</comment>
<dbReference type="STRING" id="735517.SAMN05444272_3794"/>
<evidence type="ECO:0000256" key="4">
    <source>
        <dbReference type="ARBA" id="ARBA00048391"/>
    </source>
</evidence>
<dbReference type="PANTHER" id="PTHR18895:SF74">
    <property type="entry name" value="MTRF1L RELEASE FACTOR GLUTAMINE METHYLTRANSFERASE"/>
    <property type="match status" value="1"/>
</dbReference>
<feature type="binding site" evidence="5">
    <location>
        <begin position="186"/>
        <end position="189"/>
    </location>
    <ligand>
        <name>substrate</name>
    </ligand>
</feature>
<evidence type="ECO:0000256" key="3">
    <source>
        <dbReference type="ARBA" id="ARBA00022691"/>
    </source>
</evidence>
<keyword evidence="1 5" id="KW-0489">Methyltransferase</keyword>
<evidence type="ECO:0000259" key="7">
    <source>
        <dbReference type="Pfam" id="PF17827"/>
    </source>
</evidence>
<feature type="domain" description="Methyltransferase small" evidence="6">
    <location>
        <begin position="103"/>
        <end position="190"/>
    </location>
</feature>
<dbReference type="NCBIfam" id="TIGR03534">
    <property type="entry name" value="RF_mod_PrmC"/>
    <property type="match status" value="1"/>
</dbReference>
<evidence type="ECO:0000256" key="5">
    <source>
        <dbReference type="HAMAP-Rule" id="MF_02126"/>
    </source>
</evidence>
<keyword evidence="3 5" id="KW-0949">S-adenosyl-L-methionine</keyword>
<dbReference type="HAMAP" id="MF_02126">
    <property type="entry name" value="RF_methyltr_PrmC"/>
    <property type="match status" value="1"/>
</dbReference>
<dbReference type="InterPro" id="IPR040758">
    <property type="entry name" value="PrmC_N"/>
</dbReference>
<dbReference type="InterPro" id="IPR004556">
    <property type="entry name" value="HemK-like"/>
</dbReference>
<feature type="binding site" evidence="5">
    <location>
        <position position="186"/>
    </location>
    <ligand>
        <name>S-adenosyl-L-methionine</name>
        <dbReference type="ChEBI" id="CHEBI:59789"/>
    </ligand>
</feature>
<dbReference type="RefSeq" id="WP_073014854.1">
    <property type="nucleotide sequence ID" value="NZ_FRBW01000004.1"/>
</dbReference>
<name>A0A1M7NAY9_9HYPH</name>
<dbReference type="Pfam" id="PF05175">
    <property type="entry name" value="MTS"/>
    <property type="match status" value="1"/>
</dbReference>
<evidence type="ECO:0000313" key="9">
    <source>
        <dbReference type="Proteomes" id="UP000186002"/>
    </source>
</evidence>
<comment type="catalytic activity">
    <reaction evidence="4 5">
        <text>L-glutaminyl-[peptide chain release factor] + S-adenosyl-L-methionine = N(5)-methyl-L-glutaminyl-[peptide chain release factor] + S-adenosyl-L-homocysteine + H(+)</text>
        <dbReference type="Rhea" id="RHEA:42896"/>
        <dbReference type="Rhea" id="RHEA-COMP:10271"/>
        <dbReference type="Rhea" id="RHEA-COMP:10272"/>
        <dbReference type="ChEBI" id="CHEBI:15378"/>
        <dbReference type="ChEBI" id="CHEBI:30011"/>
        <dbReference type="ChEBI" id="CHEBI:57856"/>
        <dbReference type="ChEBI" id="CHEBI:59789"/>
        <dbReference type="ChEBI" id="CHEBI:61891"/>
        <dbReference type="EC" id="2.1.1.297"/>
    </reaction>
</comment>
<keyword evidence="9" id="KW-1185">Reference proteome</keyword>
<dbReference type="Gene3D" id="1.10.8.10">
    <property type="entry name" value="DNA helicase RuvA subunit, C-terminal domain"/>
    <property type="match status" value="1"/>
</dbReference>
<dbReference type="CDD" id="cd02440">
    <property type="entry name" value="AdoMet_MTases"/>
    <property type="match status" value="1"/>
</dbReference>
<dbReference type="InterPro" id="IPR002052">
    <property type="entry name" value="DNA_methylase_N6_adenine_CS"/>
</dbReference>
<comment type="similarity">
    <text evidence="5">Belongs to the protein N5-glutamine methyltransferase family. PrmC subfamily.</text>
</comment>
<evidence type="ECO:0000313" key="8">
    <source>
        <dbReference type="EMBL" id="SHN00869.1"/>
    </source>
</evidence>
<dbReference type="InterPro" id="IPR029063">
    <property type="entry name" value="SAM-dependent_MTases_sf"/>
</dbReference>
<dbReference type="EMBL" id="FRBW01000004">
    <property type="protein sequence ID" value="SHN00869.1"/>
    <property type="molecule type" value="Genomic_DNA"/>
</dbReference>
<dbReference type="PANTHER" id="PTHR18895">
    <property type="entry name" value="HEMK METHYLTRANSFERASE"/>
    <property type="match status" value="1"/>
</dbReference>
<comment type="caution">
    <text evidence="5">Lacks conserved residue(s) required for the propagation of feature annotation.</text>
</comment>
<sequence length="280" mass="29845">MELGALWREVRNSLRSAGCETADLDAKALVSGALDLSISEVILRDGDEVSTEKAAYIQSLATQRAQGVPVGRLLGWREFWGMRFALNPATLEPRPDTEILVEAVLARTVPGRPLRFADIGTGTGAIAVALLSELPEADCLAVDLSPEALSCAIANADRLGVGKRFHPVVSDYASALSGELDWLVSNPPYIRSEVIEGLDRDVRDHDPMLALDGGADGLAAYRTLTAEAQKLLKNGGRIAFEIGFDQAADVSDLLTGAGFVNIEIIQDLGGNDRVVLGLRP</sequence>
<dbReference type="NCBIfam" id="TIGR00536">
    <property type="entry name" value="hemK_fam"/>
    <property type="match status" value="1"/>
</dbReference>
<dbReference type="GO" id="GO:0032259">
    <property type="term" value="P:methylation"/>
    <property type="evidence" value="ECO:0007669"/>
    <property type="project" value="UniProtKB-KW"/>
</dbReference>
<accession>A0A1M7NAY9</accession>
<dbReference type="GO" id="GO:0102559">
    <property type="term" value="F:peptide chain release factor N(5)-glutamine methyltransferase activity"/>
    <property type="evidence" value="ECO:0007669"/>
    <property type="project" value="UniProtKB-EC"/>
</dbReference>
<dbReference type="OrthoDB" id="9800643at2"/>
<dbReference type="EC" id="2.1.1.297" evidence="5"/>
<evidence type="ECO:0000256" key="1">
    <source>
        <dbReference type="ARBA" id="ARBA00022603"/>
    </source>
</evidence>
<dbReference type="InterPro" id="IPR019874">
    <property type="entry name" value="RF_methyltr_PrmC"/>
</dbReference>
<proteinExistence type="inferred from homology"/>
<feature type="binding site" evidence="5">
    <location>
        <begin position="120"/>
        <end position="124"/>
    </location>
    <ligand>
        <name>S-adenosyl-L-methionine</name>
        <dbReference type="ChEBI" id="CHEBI:59789"/>
    </ligand>
</feature>
<dbReference type="PROSITE" id="PS00092">
    <property type="entry name" value="N6_MTASE"/>
    <property type="match status" value="1"/>
</dbReference>
<evidence type="ECO:0000256" key="2">
    <source>
        <dbReference type="ARBA" id="ARBA00022679"/>
    </source>
</evidence>